<dbReference type="InterPro" id="IPR041657">
    <property type="entry name" value="HTH_17"/>
</dbReference>
<feature type="domain" description="Helix-turn-helix" evidence="1">
    <location>
        <begin position="29"/>
        <end position="75"/>
    </location>
</feature>
<sequence length="83" mass="9385">MKPRHSYQPLPGPRTQLRKEFTMQPTRTYSVPETAQLIGVSKSALYEWVKTGKAGHLHPITIGNRTVFPRTIIDQLTQPEDAA</sequence>
<keyword evidence="3" id="KW-1185">Reference proteome</keyword>
<evidence type="ECO:0000313" key="3">
    <source>
        <dbReference type="Proteomes" id="UP000318080"/>
    </source>
</evidence>
<dbReference type="STRING" id="1686286.GCA_900092335_02651"/>
<organism evidence="2 3">
    <name type="scientific">Corynebacterium phoceense</name>
    <dbReference type="NCBI Taxonomy" id="1686286"/>
    <lineage>
        <taxon>Bacteria</taxon>
        <taxon>Bacillati</taxon>
        <taxon>Actinomycetota</taxon>
        <taxon>Actinomycetes</taxon>
        <taxon>Mycobacteriales</taxon>
        <taxon>Corynebacteriaceae</taxon>
        <taxon>Corynebacterium</taxon>
    </lineage>
</organism>
<dbReference type="Proteomes" id="UP000318080">
    <property type="component" value="Unassembled WGS sequence"/>
</dbReference>
<dbReference type="Pfam" id="PF12728">
    <property type="entry name" value="HTH_17"/>
    <property type="match status" value="1"/>
</dbReference>
<gene>
    <name evidence="2" type="ORF">EJK80_06245</name>
</gene>
<protein>
    <submittedName>
        <fullName evidence="2">Helix-turn-helix domain-containing protein</fullName>
    </submittedName>
</protein>
<dbReference type="EMBL" id="VHIR01000007">
    <property type="protein sequence ID" value="TQE43605.1"/>
    <property type="molecule type" value="Genomic_DNA"/>
</dbReference>
<evidence type="ECO:0000313" key="2">
    <source>
        <dbReference type="EMBL" id="TQE43605.1"/>
    </source>
</evidence>
<comment type="caution">
    <text evidence="2">The sequence shown here is derived from an EMBL/GenBank/DDBJ whole genome shotgun (WGS) entry which is preliminary data.</text>
</comment>
<evidence type="ECO:0000259" key="1">
    <source>
        <dbReference type="Pfam" id="PF12728"/>
    </source>
</evidence>
<accession>A0A540R780</accession>
<reference evidence="2 3" key="1">
    <citation type="submission" date="2019-06" db="EMBL/GenBank/DDBJ databases">
        <title>Draft genome of C. phoceense Strain 272.</title>
        <authorList>
            <person name="Pacheco L.G.C."/>
            <person name="Barberis C.M."/>
            <person name="Almuzara M.N."/>
            <person name="Traglia G.M."/>
            <person name="Santos C.S."/>
            <person name="Rocha D.J.P.G."/>
            <person name="Aguiar E.R.G.R."/>
            <person name="Vay C.A."/>
        </authorList>
    </citation>
    <scope>NUCLEOTIDE SEQUENCE [LARGE SCALE GENOMIC DNA]</scope>
    <source>
        <strain evidence="2 3">272</strain>
    </source>
</reference>
<dbReference type="AlphaFoldDB" id="A0A540R780"/>
<name>A0A540R780_9CORY</name>
<proteinExistence type="predicted"/>